<comment type="caution">
    <text evidence="20">The sequence shown here is derived from an EMBL/GenBank/DDBJ whole genome shotgun (WGS) entry which is preliminary data.</text>
</comment>
<reference evidence="20" key="1">
    <citation type="journal article" date="2021" name="PeerJ">
        <title>Extensive microbial diversity within the chicken gut microbiome revealed by metagenomics and culture.</title>
        <authorList>
            <person name="Gilroy R."/>
            <person name="Ravi A."/>
            <person name="Getino M."/>
            <person name="Pursley I."/>
            <person name="Horton D.L."/>
            <person name="Alikhan N.F."/>
            <person name="Baker D."/>
            <person name="Gharbi K."/>
            <person name="Hall N."/>
            <person name="Watson M."/>
            <person name="Adriaenssens E.M."/>
            <person name="Foster-Nyarko E."/>
            <person name="Jarju S."/>
            <person name="Secka A."/>
            <person name="Antonio M."/>
            <person name="Oren A."/>
            <person name="Chaudhuri R.R."/>
            <person name="La Ragione R."/>
            <person name="Hildebrand F."/>
            <person name="Pallen M.J."/>
        </authorList>
    </citation>
    <scope>NUCLEOTIDE SEQUENCE</scope>
    <source>
        <strain evidence="20">ChiSxjej1B13-11762</strain>
    </source>
</reference>
<dbReference type="NCBIfam" id="NF004978">
    <property type="entry name" value="PRK06354.1"/>
    <property type="match status" value="1"/>
</dbReference>
<keyword evidence="13" id="KW-0630">Potassium</keyword>
<keyword evidence="14 17" id="KW-0324">Glycolysis</keyword>
<dbReference type="InterPro" id="IPR015793">
    <property type="entry name" value="Pyrv_Knase_brl"/>
</dbReference>
<evidence type="ECO:0000256" key="12">
    <source>
        <dbReference type="ARBA" id="ARBA00022842"/>
    </source>
</evidence>
<keyword evidence="11" id="KW-0067">ATP-binding</keyword>
<feature type="domain" description="Pyruvate kinase barrel" evidence="18">
    <location>
        <begin position="1"/>
        <end position="323"/>
    </location>
</feature>
<evidence type="ECO:0000256" key="13">
    <source>
        <dbReference type="ARBA" id="ARBA00022958"/>
    </source>
</evidence>
<dbReference type="PRINTS" id="PR01050">
    <property type="entry name" value="PYRUVTKNASE"/>
</dbReference>
<dbReference type="Gene3D" id="3.40.1380.20">
    <property type="entry name" value="Pyruvate kinase, C-terminal domain"/>
    <property type="match status" value="1"/>
</dbReference>
<keyword evidence="10 17" id="KW-0418">Kinase</keyword>
<evidence type="ECO:0000256" key="3">
    <source>
        <dbReference type="ARBA" id="ARBA00004997"/>
    </source>
</evidence>
<protein>
    <recommendedName>
        <fullName evidence="6 16">Pyruvate kinase</fullName>
        <ecNumber evidence="5 16">2.7.1.40</ecNumber>
    </recommendedName>
</protein>
<keyword evidence="9" id="KW-0547">Nucleotide-binding</keyword>
<dbReference type="SUPFAM" id="SSF50800">
    <property type="entry name" value="PK beta-barrel domain-like"/>
    <property type="match status" value="1"/>
</dbReference>
<evidence type="ECO:0000256" key="9">
    <source>
        <dbReference type="ARBA" id="ARBA00022741"/>
    </source>
</evidence>
<name>A0A9D1UCV0_9FIRM</name>
<evidence type="ECO:0000256" key="1">
    <source>
        <dbReference type="ARBA" id="ARBA00001946"/>
    </source>
</evidence>
<dbReference type="InterPro" id="IPR015813">
    <property type="entry name" value="Pyrv/PenolPyrv_kinase-like_dom"/>
</dbReference>
<keyword evidence="7 17" id="KW-0808">Transferase</keyword>
<comment type="cofactor">
    <cofactor evidence="2">
        <name>K(+)</name>
        <dbReference type="ChEBI" id="CHEBI:29103"/>
    </cofactor>
</comment>
<dbReference type="InterPro" id="IPR015806">
    <property type="entry name" value="Pyrv_Knase_insert_dom_sf"/>
</dbReference>
<dbReference type="GO" id="GO:0004743">
    <property type="term" value="F:pyruvate kinase activity"/>
    <property type="evidence" value="ECO:0007669"/>
    <property type="project" value="UniProtKB-UniRule"/>
</dbReference>
<dbReference type="GO" id="GO:0005524">
    <property type="term" value="F:ATP binding"/>
    <property type="evidence" value="ECO:0007669"/>
    <property type="project" value="UniProtKB-KW"/>
</dbReference>
<evidence type="ECO:0000259" key="18">
    <source>
        <dbReference type="Pfam" id="PF00224"/>
    </source>
</evidence>
<evidence type="ECO:0000256" key="10">
    <source>
        <dbReference type="ARBA" id="ARBA00022777"/>
    </source>
</evidence>
<dbReference type="InterPro" id="IPR001697">
    <property type="entry name" value="Pyr_Knase"/>
</dbReference>
<dbReference type="Pfam" id="PF02887">
    <property type="entry name" value="PK_C"/>
    <property type="match status" value="1"/>
</dbReference>
<dbReference type="PROSITE" id="PS00110">
    <property type="entry name" value="PYRUVATE_KINASE"/>
    <property type="match status" value="1"/>
</dbReference>
<dbReference type="GO" id="GO:0006950">
    <property type="term" value="P:response to stress"/>
    <property type="evidence" value="ECO:0007669"/>
    <property type="project" value="UniProtKB-ARBA"/>
</dbReference>
<dbReference type="SUPFAM" id="SSF52935">
    <property type="entry name" value="PK C-terminal domain-like"/>
    <property type="match status" value="1"/>
</dbReference>
<dbReference type="Gene3D" id="2.40.33.10">
    <property type="entry name" value="PK beta-barrel domain-like"/>
    <property type="match status" value="1"/>
</dbReference>
<evidence type="ECO:0000256" key="6">
    <source>
        <dbReference type="ARBA" id="ARBA00018587"/>
    </source>
</evidence>
<accession>A0A9D1UCV0</accession>
<evidence type="ECO:0000256" key="2">
    <source>
        <dbReference type="ARBA" id="ARBA00001958"/>
    </source>
</evidence>
<dbReference type="InterPro" id="IPR040442">
    <property type="entry name" value="Pyrv_kinase-like_dom_sf"/>
</dbReference>
<organism evidence="20 21">
    <name type="scientific">Candidatus Dorea gallistercoris</name>
    <dbReference type="NCBI Taxonomy" id="2838542"/>
    <lineage>
        <taxon>Bacteria</taxon>
        <taxon>Bacillati</taxon>
        <taxon>Bacillota</taxon>
        <taxon>Clostridia</taxon>
        <taxon>Lachnospirales</taxon>
        <taxon>Lachnospiraceae</taxon>
        <taxon>Dorea</taxon>
    </lineage>
</organism>
<dbReference type="FunFam" id="2.40.33.10:FF:000001">
    <property type="entry name" value="Pyruvate kinase"/>
    <property type="match status" value="1"/>
</dbReference>
<dbReference type="InterPro" id="IPR015795">
    <property type="entry name" value="Pyrv_Knase_C"/>
</dbReference>
<dbReference type="EC" id="2.7.1.40" evidence="5 16"/>
<dbReference type="NCBIfam" id="TIGR01064">
    <property type="entry name" value="pyruv_kin"/>
    <property type="match status" value="1"/>
</dbReference>
<dbReference type="InterPro" id="IPR011037">
    <property type="entry name" value="Pyrv_Knase-like_insert_dom_sf"/>
</dbReference>
<dbReference type="GO" id="GO:0016301">
    <property type="term" value="F:kinase activity"/>
    <property type="evidence" value="ECO:0007669"/>
    <property type="project" value="UniProtKB-KW"/>
</dbReference>
<keyword evidence="8" id="KW-0479">Metal-binding</keyword>
<evidence type="ECO:0000256" key="14">
    <source>
        <dbReference type="ARBA" id="ARBA00023152"/>
    </source>
</evidence>
<comment type="catalytic activity">
    <reaction evidence="17">
        <text>pyruvate + ATP = phosphoenolpyruvate + ADP + H(+)</text>
        <dbReference type="Rhea" id="RHEA:18157"/>
        <dbReference type="ChEBI" id="CHEBI:15361"/>
        <dbReference type="ChEBI" id="CHEBI:15378"/>
        <dbReference type="ChEBI" id="CHEBI:30616"/>
        <dbReference type="ChEBI" id="CHEBI:58702"/>
        <dbReference type="ChEBI" id="CHEBI:456216"/>
        <dbReference type="EC" id="2.7.1.40"/>
    </reaction>
</comment>
<evidence type="ECO:0000313" key="20">
    <source>
        <dbReference type="EMBL" id="HIW83112.1"/>
    </source>
</evidence>
<keyword evidence="12 17" id="KW-0460">Magnesium</keyword>
<comment type="similarity">
    <text evidence="4 17">Belongs to the pyruvate kinase family.</text>
</comment>
<reference evidence="20" key="2">
    <citation type="submission" date="2021-04" db="EMBL/GenBank/DDBJ databases">
        <authorList>
            <person name="Gilroy R."/>
        </authorList>
    </citation>
    <scope>NUCLEOTIDE SEQUENCE</scope>
    <source>
        <strain evidence="20">ChiSxjej1B13-11762</strain>
    </source>
</reference>
<keyword evidence="15 20" id="KW-0670">Pyruvate</keyword>
<dbReference type="FunFam" id="3.20.20.60:FF:000001">
    <property type="entry name" value="Pyruvate kinase"/>
    <property type="match status" value="1"/>
</dbReference>
<dbReference type="Proteomes" id="UP000824263">
    <property type="component" value="Unassembled WGS sequence"/>
</dbReference>
<dbReference type="InterPro" id="IPR018209">
    <property type="entry name" value="Pyrv_Knase_AS"/>
</dbReference>
<proteinExistence type="inferred from homology"/>
<evidence type="ECO:0000256" key="16">
    <source>
        <dbReference type="NCBIfam" id="TIGR01064"/>
    </source>
</evidence>
<evidence type="ECO:0000256" key="5">
    <source>
        <dbReference type="ARBA" id="ARBA00012142"/>
    </source>
</evidence>
<dbReference type="Pfam" id="PF00224">
    <property type="entry name" value="PK"/>
    <property type="match status" value="1"/>
</dbReference>
<evidence type="ECO:0000313" key="21">
    <source>
        <dbReference type="Proteomes" id="UP000824263"/>
    </source>
</evidence>
<dbReference type="SUPFAM" id="SSF51621">
    <property type="entry name" value="Phosphoenolpyruvate/pyruvate domain"/>
    <property type="match status" value="1"/>
</dbReference>
<comment type="pathway">
    <text evidence="3 17">Carbohydrate degradation; glycolysis; pyruvate from D-glyceraldehyde 3-phosphate: step 5/5.</text>
</comment>
<dbReference type="PANTHER" id="PTHR11817">
    <property type="entry name" value="PYRUVATE KINASE"/>
    <property type="match status" value="1"/>
</dbReference>
<evidence type="ECO:0000256" key="17">
    <source>
        <dbReference type="RuleBase" id="RU000504"/>
    </source>
</evidence>
<dbReference type="Gene3D" id="3.20.20.60">
    <property type="entry name" value="Phosphoenolpyruvate-binding domains"/>
    <property type="match status" value="1"/>
</dbReference>
<gene>
    <name evidence="20" type="primary">pyk</name>
    <name evidence="20" type="ORF">H9873_02155</name>
</gene>
<feature type="domain" description="Pyruvate kinase C-terminal" evidence="19">
    <location>
        <begin position="358"/>
        <end position="467"/>
    </location>
</feature>
<evidence type="ECO:0000256" key="7">
    <source>
        <dbReference type="ARBA" id="ARBA00022679"/>
    </source>
</evidence>
<dbReference type="InterPro" id="IPR036918">
    <property type="entry name" value="Pyrv_Knase_C_sf"/>
</dbReference>
<dbReference type="AlphaFoldDB" id="A0A9D1UCV0"/>
<dbReference type="EMBL" id="DXGF01000038">
    <property type="protein sequence ID" value="HIW83112.1"/>
    <property type="molecule type" value="Genomic_DNA"/>
</dbReference>
<dbReference type="GO" id="GO:0030955">
    <property type="term" value="F:potassium ion binding"/>
    <property type="evidence" value="ECO:0007669"/>
    <property type="project" value="UniProtKB-UniRule"/>
</dbReference>
<dbReference type="GO" id="GO:0000287">
    <property type="term" value="F:magnesium ion binding"/>
    <property type="evidence" value="ECO:0007669"/>
    <property type="project" value="UniProtKB-UniRule"/>
</dbReference>
<evidence type="ECO:0000256" key="15">
    <source>
        <dbReference type="ARBA" id="ARBA00023317"/>
    </source>
</evidence>
<comment type="cofactor">
    <cofactor evidence="1">
        <name>Mg(2+)</name>
        <dbReference type="ChEBI" id="CHEBI:18420"/>
    </cofactor>
</comment>
<evidence type="ECO:0000256" key="4">
    <source>
        <dbReference type="ARBA" id="ARBA00008663"/>
    </source>
</evidence>
<dbReference type="NCBIfam" id="NF004491">
    <property type="entry name" value="PRK05826.1"/>
    <property type="match status" value="1"/>
</dbReference>
<evidence type="ECO:0000256" key="8">
    <source>
        <dbReference type="ARBA" id="ARBA00022723"/>
    </source>
</evidence>
<sequence length="481" mass="52868">MKKTKIVCTMGPRSDEEEIMRALVREGMDVARFNFSHGDHAEQKKRMDMLKRIREEEKKQVAILLDTKGPEIRTGVLKGGKKVLLQTGAEFILTTREIEGDEKKVSISYDGLVEDVQVGTTILVDDGLIGLKVKAKHADEIVCQVVNGGELGERKGVNVPNVPVRLPAITEKDREDLRFGVEQGIDFIAASFVRNAECILEIKAFLKECEAPYIPIIAKIENAEGIKNIDEIIRCADGVMVARGDLGVEIPAEEVPYLQKMIIQRCNDNYKPVITATQMLDSMIRNPRPTRAEVTDVANAVYDGTDAVMLSGETAQGKYPVEALQMMVHIIENTEKHLDYELILRQAEEHRMRSVSSALAHATVTTAGNLGAKCIIAPSMSGATARVVSKFKPKTEIIGVSPNERTLRRMQIYWGVRPLKSVQVYTTEDICNSAIELVCAKQLAEAGDVVVLTAGIPSPHVSGSNSGSGNMSNMMRIAVID</sequence>
<evidence type="ECO:0000256" key="11">
    <source>
        <dbReference type="ARBA" id="ARBA00022840"/>
    </source>
</evidence>
<evidence type="ECO:0000259" key="19">
    <source>
        <dbReference type="Pfam" id="PF02887"/>
    </source>
</evidence>